<dbReference type="Pfam" id="PF20183">
    <property type="entry name" value="DUF6546"/>
    <property type="match status" value="1"/>
</dbReference>
<reference evidence="2 3" key="1">
    <citation type="submission" date="2018-06" db="EMBL/GenBank/DDBJ databases">
        <title>Complete Genomes of Monosporascus.</title>
        <authorList>
            <person name="Robinson A.J."/>
            <person name="Natvig D.O."/>
        </authorList>
    </citation>
    <scope>NUCLEOTIDE SEQUENCE [LARGE SCALE GENOMIC DNA]</scope>
    <source>
        <strain evidence="2 3">CBS 110550</strain>
    </source>
</reference>
<keyword evidence="3" id="KW-1185">Reference proteome</keyword>
<protein>
    <recommendedName>
        <fullName evidence="1">DUF6546 domain-containing protein</fullName>
    </recommendedName>
</protein>
<dbReference type="AlphaFoldDB" id="A0A4Q4SXF0"/>
<comment type="caution">
    <text evidence="2">The sequence shown here is derived from an EMBL/GenBank/DDBJ whole genome shotgun (WGS) entry which is preliminary data.</text>
</comment>
<gene>
    <name evidence="2" type="ORF">DL764_009613</name>
</gene>
<evidence type="ECO:0000313" key="2">
    <source>
        <dbReference type="EMBL" id="RYO82413.1"/>
    </source>
</evidence>
<dbReference type="InterPro" id="IPR046676">
    <property type="entry name" value="DUF6546"/>
</dbReference>
<proteinExistence type="predicted"/>
<accession>A0A4Q4SXF0</accession>
<dbReference type="EMBL" id="QJNU01000942">
    <property type="protein sequence ID" value="RYO82413.1"/>
    <property type="molecule type" value="Genomic_DNA"/>
</dbReference>
<sequence length="451" mass="52555">MTTWQDLPAEIRLMVLKTLARSPSPRKQHLLSGYATVCREWQRVFEETNFSSIKVQMYELTKFDNIFQGNHTRRRFLRQLHLRIRLPKYNNGWRVPEDEKEQYLNNVVFTHSICDLFEILAKWDADQTGELEVELEVYSPSDLKELYGKAGLDRDGFSRFFDSFLLPDFSKKPDMLGPYGFPLVEAVTGLRILRRTRRNIDPRSLYQILRSLPRLVQFRFEPWHQQDQRTQDDLDRDYAPTIPLWPPSLKRVSIFEHSDAFDRHLTDAASYVKCPQLGRNLARLSLQLEKLFVSNFADARSFFEPYLMKQPDAKLTVWTHLKQIALTSAIIKPDGDAEAINNLLQAAGHAARRMPLLEVMEIYNASRTNAGVFAYVKTEETSIVIWKSTWVFEIETRVRKTWTTTTEKLTGRHLAFVQEPVLLIYNGPVSFIQSMVTADSLLHPISQRDLL</sequence>
<organism evidence="2 3">
    <name type="scientific">Monosporascus ibericus</name>
    <dbReference type="NCBI Taxonomy" id="155417"/>
    <lineage>
        <taxon>Eukaryota</taxon>
        <taxon>Fungi</taxon>
        <taxon>Dikarya</taxon>
        <taxon>Ascomycota</taxon>
        <taxon>Pezizomycotina</taxon>
        <taxon>Sordariomycetes</taxon>
        <taxon>Xylariomycetidae</taxon>
        <taxon>Xylariales</taxon>
        <taxon>Xylariales incertae sedis</taxon>
        <taxon>Monosporascus</taxon>
    </lineage>
</organism>
<dbReference type="OrthoDB" id="4802432at2759"/>
<evidence type="ECO:0000313" key="3">
    <source>
        <dbReference type="Proteomes" id="UP000293360"/>
    </source>
</evidence>
<name>A0A4Q4SXF0_9PEZI</name>
<feature type="domain" description="DUF6546" evidence="1">
    <location>
        <begin position="246"/>
        <end position="420"/>
    </location>
</feature>
<dbReference type="Proteomes" id="UP000293360">
    <property type="component" value="Unassembled WGS sequence"/>
</dbReference>
<dbReference type="STRING" id="155417.A0A4Q4SXF0"/>
<evidence type="ECO:0000259" key="1">
    <source>
        <dbReference type="Pfam" id="PF20183"/>
    </source>
</evidence>